<protein>
    <recommendedName>
        <fullName evidence="5">DUF4229 domain-containing protein</fullName>
    </recommendedName>
</protein>
<evidence type="ECO:0000313" key="4">
    <source>
        <dbReference type="Proteomes" id="UP001501266"/>
    </source>
</evidence>
<feature type="compositionally biased region" description="Basic and acidic residues" evidence="1">
    <location>
        <begin position="125"/>
        <end position="152"/>
    </location>
</feature>
<dbReference type="Pfam" id="PF14012">
    <property type="entry name" value="DUF4229"/>
    <property type="match status" value="1"/>
</dbReference>
<sequence length="152" mass="16210">MRYLVVRALLFLVPFAVLMIAQVPWLLSLLVSIAFAFAASIVFFGKLRQEAAADLQRMREGRKRDGAGPDDGDIEDAALDTAEPFDGREPAGTVDAPDAALPADTREPVAADGPGVAHDASQPVDAHEPDARPDRAERSDGSTPDEPHASRP</sequence>
<feature type="region of interest" description="Disordered" evidence="1">
    <location>
        <begin position="54"/>
        <end position="152"/>
    </location>
</feature>
<evidence type="ECO:0000313" key="3">
    <source>
        <dbReference type="EMBL" id="GAA1424939.1"/>
    </source>
</evidence>
<keyword evidence="4" id="KW-1185">Reference proteome</keyword>
<feature type="compositionally biased region" description="Acidic residues" evidence="1">
    <location>
        <begin position="68"/>
        <end position="78"/>
    </location>
</feature>
<dbReference type="Proteomes" id="UP001501266">
    <property type="component" value="Unassembled WGS sequence"/>
</dbReference>
<evidence type="ECO:0000256" key="1">
    <source>
        <dbReference type="SAM" id="MobiDB-lite"/>
    </source>
</evidence>
<comment type="caution">
    <text evidence="3">The sequence shown here is derived from an EMBL/GenBank/DDBJ whole genome shotgun (WGS) entry which is preliminary data.</text>
</comment>
<proteinExistence type="predicted"/>
<keyword evidence="2" id="KW-0812">Transmembrane</keyword>
<reference evidence="3 4" key="1">
    <citation type="journal article" date="2019" name="Int. J. Syst. Evol. Microbiol.">
        <title>The Global Catalogue of Microorganisms (GCM) 10K type strain sequencing project: providing services to taxonomists for standard genome sequencing and annotation.</title>
        <authorList>
            <consortium name="The Broad Institute Genomics Platform"/>
            <consortium name="The Broad Institute Genome Sequencing Center for Infectious Disease"/>
            <person name="Wu L."/>
            <person name="Ma J."/>
        </authorList>
    </citation>
    <scope>NUCLEOTIDE SEQUENCE [LARGE SCALE GENOMIC DNA]</scope>
    <source>
        <strain evidence="3 4">JCM 12398</strain>
    </source>
</reference>
<organism evidence="3 4">
    <name type="scientific">Agrococcus citreus</name>
    <dbReference type="NCBI Taxonomy" id="84643"/>
    <lineage>
        <taxon>Bacteria</taxon>
        <taxon>Bacillati</taxon>
        <taxon>Actinomycetota</taxon>
        <taxon>Actinomycetes</taxon>
        <taxon>Micrococcales</taxon>
        <taxon>Microbacteriaceae</taxon>
        <taxon>Agrococcus</taxon>
    </lineage>
</organism>
<keyword evidence="2" id="KW-0472">Membrane</keyword>
<dbReference type="InterPro" id="IPR025323">
    <property type="entry name" value="DUF4229"/>
</dbReference>
<feature type="compositionally biased region" description="Basic and acidic residues" evidence="1">
    <location>
        <begin position="54"/>
        <end position="67"/>
    </location>
</feature>
<evidence type="ECO:0008006" key="5">
    <source>
        <dbReference type="Google" id="ProtNLM"/>
    </source>
</evidence>
<keyword evidence="2" id="KW-1133">Transmembrane helix</keyword>
<accession>A0ABN1YXN5</accession>
<evidence type="ECO:0000256" key="2">
    <source>
        <dbReference type="SAM" id="Phobius"/>
    </source>
</evidence>
<gene>
    <name evidence="3" type="ORF">GCM10009640_22290</name>
</gene>
<dbReference type="EMBL" id="BAAAKK010000005">
    <property type="protein sequence ID" value="GAA1424939.1"/>
    <property type="molecule type" value="Genomic_DNA"/>
</dbReference>
<name>A0ABN1YXN5_9MICO</name>
<feature type="transmembrane region" description="Helical" evidence="2">
    <location>
        <begin position="29"/>
        <end position="47"/>
    </location>
</feature>